<reference evidence="1 2" key="1">
    <citation type="submission" date="2016-10" db="EMBL/GenBank/DDBJ databases">
        <authorList>
            <person name="de Groot N.N."/>
        </authorList>
    </citation>
    <scope>NUCLEOTIDE SEQUENCE [LARGE SCALE GENOMIC DNA]</scope>
    <source>
        <strain evidence="1 2">DSM 25294</strain>
    </source>
</reference>
<dbReference type="EMBL" id="FNEK01000042">
    <property type="protein sequence ID" value="SDK47516.1"/>
    <property type="molecule type" value="Genomic_DNA"/>
</dbReference>
<dbReference type="RefSeq" id="WP_093159662.1">
    <property type="nucleotide sequence ID" value="NZ_FNEK01000042.1"/>
</dbReference>
<dbReference type="InterPro" id="IPR006747">
    <property type="entry name" value="DUF599"/>
</dbReference>
<gene>
    <name evidence="1" type="ORF">SAMN04488026_104227</name>
</gene>
<proteinExistence type="predicted"/>
<evidence type="ECO:0000313" key="2">
    <source>
        <dbReference type="Proteomes" id="UP000199382"/>
    </source>
</evidence>
<name>A0A1G9C774_9RHOB</name>
<dbReference type="Pfam" id="PF04654">
    <property type="entry name" value="DUF599"/>
    <property type="match status" value="1"/>
</dbReference>
<organism evidence="1 2">
    <name type="scientific">Aliiruegeria lutimaris</name>
    <dbReference type="NCBI Taxonomy" id="571298"/>
    <lineage>
        <taxon>Bacteria</taxon>
        <taxon>Pseudomonadati</taxon>
        <taxon>Pseudomonadota</taxon>
        <taxon>Alphaproteobacteria</taxon>
        <taxon>Rhodobacterales</taxon>
        <taxon>Roseobacteraceae</taxon>
        <taxon>Aliiruegeria</taxon>
    </lineage>
</organism>
<protein>
    <submittedName>
        <fullName evidence="1">Uncharacterized membrane protein</fullName>
    </submittedName>
</protein>
<keyword evidence="2" id="KW-1185">Reference proteome</keyword>
<evidence type="ECO:0000313" key="1">
    <source>
        <dbReference type="EMBL" id="SDK47516.1"/>
    </source>
</evidence>
<dbReference type="Proteomes" id="UP000199382">
    <property type="component" value="Unassembled WGS sequence"/>
</dbReference>
<dbReference type="OrthoDB" id="9806874at2"/>
<dbReference type="STRING" id="571298.SAMN04488026_104227"/>
<sequence length="233" mass="25707">MTLLDGLALLSWLDIAGLTLLVLCWYGIGWRIEHPMGGARSVSNMMLAYREDWMREFVTRQPRIFDASILSTLRQGTTFFASSCMIAIGAGLALIANPQPLSDVAGELVSNNQAPAILWEIKLLPILLYLVSAFLAFVWAHRQFGYCGVLMASVPNDPENPITYPRAARAAELNSRAARSFNRGMRSVYYALGATAWLAGALPLILGTLAVTAMIWRREFASHSRALLMREDG</sequence>
<dbReference type="AlphaFoldDB" id="A0A1G9C774"/>
<accession>A0A1G9C774</accession>